<reference evidence="1" key="3">
    <citation type="submission" date="2023-05" db="EMBL/GenBank/DDBJ databases">
        <authorList>
            <person name="Smith C.H."/>
        </authorList>
    </citation>
    <scope>NUCLEOTIDE SEQUENCE</scope>
    <source>
        <strain evidence="1">CHS0354</strain>
        <tissue evidence="1">Mantle</tissue>
    </source>
</reference>
<gene>
    <name evidence="1" type="ORF">CHS0354_015217</name>
</gene>
<reference evidence="1" key="2">
    <citation type="journal article" date="2021" name="Genome Biol. Evol.">
        <title>Developing a high-quality reference genome for a parasitic bivalve with doubly uniparental inheritance (Bivalvia: Unionida).</title>
        <authorList>
            <person name="Smith C.H."/>
        </authorList>
    </citation>
    <scope>NUCLEOTIDE SEQUENCE</scope>
    <source>
        <strain evidence="1">CHS0354</strain>
        <tissue evidence="1">Mantle</tissue>
    </source>
</reference>
<organism evidence="1 2">
    <name type="scientific">Potamilus streckersoni</name>
    <dbReference type="NCBI Taxonomy" id="2493646"/>
    <lineage>
        <taxon>Eukaryota</taxon>
        <taxon>Metazoa</taxon>
        <taxon>Spiralia</taxon>
        <taxon>Lophotrochozoa</taxon>
        <taxon>Mollusca</taxon>
        <taxon>Bivalvia</taxon>
        <taxon>Autobranchia</taxon>
        <taxon>Heteroconchia</taxon>
        <taxon>Palaeoheterodonta</taxon>
        <taxon>Unionida</taxon>
        <taxon>Unionoidea</taxon>
        <taxon>Unionidae</taxon>
        <taxon>Ambleminae</taxon>
        <taxon>Lampsilini</taxon>
        <taxon>Potamilus</taxon>
    </lineage>
</organism>
<dbReference type="Proteomes" id="UP001195483">
    <property type="component" value="Unassembled WGS sequence"/>
</dbReference>
<dbReference type="EMBL" id="JAEAOA010000943">
    <property type="protein sequence ID" value="KAK3589704.1"/>
    <property type="molecule type" value="Genomic_DNA"/>
</dbReference>
<reference evidence="1" key="1">
    <citation type="journal article" date="2021" name="Genome Biol. Evol.">
        <title>A High-Quality Reference Genome for a Parasitic Bivalve with Doubly Uniparental Inheritance (Bivalvia: Unionida).</title>
        <authorList>
            <person name="Smith C.H."/>
        </authorList>
    </citation>
    <scope>NUCLEOTIDE SEQUENCE</scope>
    <source>
        <strain evidence="1">CHS0354</strain>
    </source>
</reference>
<dbReference type="AlphaFoldDB" id="A0AAE0SD31"/>
<evidence type="ECO:0000313" key="2">
    <source>
        <dbReference type="Proteomes" id="UP001195483"/>
    </source>
</evidence>
<protein>
    <submittedName>
        <fullName evidence="1">Uncharacterized protein</fullName>
    </submittedName>
</protein>
<accession>A0AAE0SD31</accession>
<name>A0AAE0SD31_9BIVA</name>
<comment type="caution">
    <text evidence="1">The sequence shown here is derived from an EMBL/GenBank/DDBJ whole genome shotgun (WGS) entry which is preliminary data.</text>
</comment>
<keyword evidence="2" id="KW-1185">Reference proteome</keyword>
<sequence>MEVPMPVVRQKRMTVAMAEWLDRYNMVSQKQQEYLEKIRKLRWSIQSKEEQSTLANIERMRALALENTKMIRYPTMSRPMESRLNASSEPFPNKPCMLHDRKNKINFHFAPHVTPRKLEPIVKKRKPNKPKGILKKNDEKVENENTSLPNIQSKGFQIEKMKTDYESFESIAKRNKIEWAGILKQPEITTSSLPDKTRRKPFNVSTITILEDDDDFDSLHPLAYSTDISSRKSIVTIRGADDNMFQG</sequence>
<proteinExistence type="predicted"/>
<evidence type="ECO:0000313" key="1">
    <source>
        <dbReference type="EMBL" id="KAK3589704.1"/>
    </source>
</evidence>